<dbReference type="AlphaFoldDB" id="A0A927BW07"/>
<dbReference type="Gene3D" id="2.60.120.280">
    <property type="entry name" value="Regulatory protein AraC"/>
    <property type="match status" value="1"/>
</dbReference>
<keyword evidence="1" id="KW-0805">Transcription regulation</keyword>
<feature type="domain" description="HTH araC/xylS-type" evidence="4">
    <location>
        <begin position="187"/>
        <end position="285"/>
    </location>
</feature>
<comment type="caution">
    <text evidence="5">The sequence shown here is derived from an EMBL/GenBank/DDBJ whole genome shotgun (WGS) entry which is preliminary data.</text>
</comment>
<dbReference type="InterPro" id="IPR003313">
    <property type="entry name" value="AraC-bd"/>
</dbReference>
<gene>
    <name evidence="5" type="ORF">IDH44_19320</name>
</gene>
<dbReference type="SMART" id="SM00342">
    <property type="entry name" value="HTH_ARAC"/>
    <property type="match status" value="1"/>
</dbReference>
<dbReference type="SUPFAM" id="SSF46689">
    <property type="entry name" value="Homeodomain-like"/>
    <property type="match status" value="2"/>
</dbReference>
<evidence type="ECO:0000313" key="6">
    <source>
        <dbReference type="Proteomes" id="UP000621560"/>
    </source>
</evidence>
<dbReference type="InterPro" id="IPR009057">
    <property type="entry name" value="Homeodomain-like_sf"/>
</dbReference>
<evidence type="ECO:0000256" key="3">
    <source>
        <dbReference type="ARBA" id="ARBA00023163"/>
    </source>
</evidence>
<dbReference type="Proteomes" id="UP000621560">
    <property type="component" value="Unassembled WGS sequence"/>
</dbReference>
<dbReference type="InterPro" id="IPR050204">
    <property type="entry name" value="AraC_XylS_family_regulators"/>
</dbReference>
<name>A0A927BW07_9BACL</name>
<dbReference type="GO" id="GO:0043565">
    <property type="term" value="F:sequence-specific DNA binding"/>
    <property type="evidence" value="ECO:0007669"/>
    <property type="project" value="InterPro"/>
</dbReference>
<evidence type="ECO:0000256" key="1">
    <source>
        <dbReference type="ARBA" id="ARBA00023015"/>
    </source>
</evidence>
<proteinExistence type="predicted"/>
<organism evidence="5 6">
    <name type="scientific">Paenibacillus sabuli</name>
    <dbReference type="NCBI Taxonomy" id="2772509"/>
    <lineage>
        <taxon>Bacteria</taxon>
        <taxon>Bacillati</taxon>
        <taxon>Bacillota</taxon>
        <taxon>Bacilli</taxon>
        <taxon>Bacillales</taxon>
        <taxon>Paenibacillaceae</taxon>
        <taxon>Paenibacillus</taxon>
    </lineage>
</organism>
<dbReference type="PANTHER" id="PTHR46796">
    <property type="entry name" value="HTH-TYPE TRANSCRIPTIONAL ACTIVATOR RHAS-RELATED"/>
    <property type="match status" value="1"/>
</dbReference>
<dbReference type="GO" id="GO:0003700">
    <property type="term" value="F:DNA-binding transcription factor activity"/>
    <property type="evidence" value="ECO:0007669"/>
    <property type="project" value="InterPro"/>
</dbReference>
<evidence type="ECO:0000259" key="4">
    <source>
        <dbReference type="PROSITE" id="PS01124"/>
    </source>
</evidence>
<accession>A0A927BW07</accession>
<dbReference type="Gene3D" id="1.10.10.60">
    <property type="entry name" value="Homeodomain-like"/>
    <property type="match status" value="2"/>
</dbReference>
<evidence type="ECO:0000256" key="2">
    <source>
        <dbReference type="ARBA" id="ARBA00023125"/>
    </source>
</evidence>
<sequence length="297" mass="33048">MLDQFRPNQYRTLGPLFEADFPSQAAHLFAVGRARTSSPSYGWDGRTHADRGHWVLQYTLSGAGYFTADGRTRAVGEGAAFLAQIPGDFRYGLPPSSDHWEFVYILLRGELVGEAWQGAIDRLGPVPQLHRDSALVRLVLHIHALAAARQIVDSYQSASLAFQVVMELHRAARSSQAREIEAPAAVRQAMRHMREHYAGLQGLDELAAATGLSKYHFARLFRHSVGMTPLAYLTRVRMEEAAALLRHTREPVQTIAERVGYANGNYFGRLFRGATGVTPAQFRRDADALPARRFPVP</sequence>
<dbReference type="EMBL" id="JACXIZ010000036">
    <property type="protein sequence ID" value="MBD2847357.1"/>
    <property type="molecule type" value="Genomic_DNA"/>
</dbReference>
<dbReference type="SUPFAM" id="SSF51215">
    <property type="entry name" value="Regulatory protein AraC"/>
    <property type="match status" value="1"/>
</dbReference>
<dbReference type="PROSITE" id="PS01124">
    <property type="entry name" value="HTH_ARAC_FAMILY_2"/>
    <property type="match status" value="1"/>
</dbReference>
<dbReference type="Pfam" id="PF12833">
    <property type="entry name" value="HTH_18"/>
    <property type="match status" value="1"/>
</dbReference>
<dbReference type="RefSeq" id="WP_190920463.1">
    <property type="nucleotide sequence ID" value="NZ_JACXIZ010000036.1"/>
</dbReference>
<dbReference type="InterPro" id="IPR037923">
    <property type="entry name" value="HTH-like"/>
</dbReference>
<dbReference type="Pfam" id="PF02311">
    <property type="entry name" value="AraC_binding"/>
    <property type="match status" value="1"/>
</dbReference>
<keyword evidence="2" id="KW-0238">DNA-binding</keyword>
<reference evidence="5" key="1">
    <citation type="submission" date="2020-09" db="EMBL/GenBank/DDBJ databases">
        <title>A novel bacterium of genus Paenibacillus, isolated from South China Sea.</title>
        <authorList>
            <person name="Huang H."/>
            <person name="Mo K."/>
            <person name="Hu Y."/>
        </authorList>
    </citation>
    <scope>NUCLEOTIDE SEQUENCE</scope>
    <source>
        <strain evidence="5">IB182496</strain>
    </source>
</reference>
<keyword evidence="3" id="KW-0804">Transcription</keyword>
<dbReference type="InterPro" id="IPR018060">
    <property type="entry name" value="HTH_AraC"/>
</dbReference>
<protein>
    <submittedName>
        <fullName evidence="5">Helix-turn-helix transcriptional regulator</fullName>
    </submittedName>
</protein>
<keyword evidence="6" id="KW-1185">Reference proteome</keyword>
<dbReference type="InterPro" id="IPR020449">
    <property type="entry name" value="Tscrpt_reg_AraC-type_HTH"/>
</dbReference>
<dbReference type="PRINTS" id="PR00032">
    <property type="entry name" value="HTHARAC"/>
</dbReference>
<evidence type="ECO:0000313" key="5">
    <source>
        <dbReference type="EMBL" id="MBD2847357.1"/>
    </source>
</evidence>